<dbReference type="Proteomes" id="UP000032809">
    <property type="component" value="Chromosome I"/>
</dbReference>
<dbReference type="RefSeq" id="WP_052670339.1">
    <property type="nucleotide sequence ID" value="NZ_LN824141.1"/>
</dbReference>
<keyword evidence="2" id="KW-1185">Reference proteome</keyword>
<evidence type="ECO:0000313" key="1">
    <source>
        <dbReference type="EMBL" id="CEP78088.1"/>
    </source>
</evidence>
<reference evidence="2" key="1">
    <citation type="submission" date="2014-11" db="EMBL/GenBank/DDBJ databases">
        <authorList>
            <person name="Wibberg D."/>
        </authorList>
    </citation>
    <scope>NUCLEOTIDE SEQUENCE [LARGE SCALE GENOMIC DNA]</scope>
    <source>
        <strain evidence="2">L3</strain>
    </source>
</reference>
<dbReference type="HOGENOM" id="CLU_195925_0_0_0"/>
<dbReference type="OrthoDB" id="37812at2"/>
<dbReference type="AlphaFoldDB" id="A0A0C7NXL3"/>
<protein>
    <submittedName>
        <fullName evidence="1">Uncharacterized protein</fullName>
    </submittedName>
</protein>
<gene>
    <name evidence="1" type="ORF">DTL3_0778</name>
</gene>
<dbReference type="EMBL" id="LN824141">
    <property type="protein sequence ID" value="CEP78088.1"/>
    <property type="molecule type" value="Genomic_DNA"/>
</dbReference>
<sequence length="78" mass="8791">MIDKISSQNYEPLYINYNVSNQQTTNSQAPKVANNPVMSKEEMEKLMSFAMYKQTGISLRLVRTVGALYEGSNLNLLA</sequence>
<accession>A0A0C7NXL3</accession>
<dbReference type="KEGG" id="dtn:DTL3_0778"/>
<name>A0A0C7NXL3_DEFTU</name>
<proteinExistence type="predicted"/>
<dbReference type="STRING" id="1006576.DTL3_0778"/>
<organism evidence="1 2">
    <name type="scientific">Defluviitoga tunisiensis</name>
    <dbReference type="NCBI Taxonomy" id="1006576"/>
    <lineage>
        <taxon>Bacteria</taxon>
        <taxon>Thermotogati</taxon>
        <taxon>Thermotogota</taxon>
        <taxon>Thermotogae</taxon>
        <taxon>Petrotogales</taxon>
        <taxon>Petrotogaceae</taxon>
        <taxon>Defluviitoga</taxon>
    </lineage>
</organism>
<evidence type="ECO:0000313" key="2">
    <source>
        <dbReference type="Proteomes" id="UP000032809"/>
    </source>
</evidence>